<evidence type="ECO:0000313" key="1">
    <source>
        <dbReference type="EMBL" id="UOB16076.1"/>
    </source>
</evidence>
<dbReference type="SUPFAM" id="SSF53756">
    <property type="entry name" value="UDP-Glycosyltransferase/glycogen phosphorylase"/>
    <property type="match status" value="1"/>
</dbReference>
<gene>
    <name evidence="1" type="ORF">MQE35_10030</name>
</gene>
<organism evidence="1 2">
    <name type="scientific">Abyssalbus ytuae</name>
    <dbReference type="NCBI Taxonomy" id="2926907"/>
    <lineage>
        <taxon>Bacteria</taxon>
        <taxon>Pseudomonadati</taxon>
        <taxon>Bacteroidota</taxon>
        <taxon>Flavobacteriia</taxon>
        <taxon>Flavobacteriales</taxon>
        <taxon>Flavobacteriaceae</taxon>
        <taxon>Abyssalbus</taxon>
    </lineage>
</organism>
<dbReference type="KEGG" id="fbm:MQE35_10030"/>
<dbReference type="RefSeq" id="WP_255841229.1">
    <property type="nucleotide sequence ID" value="NZ_CP094358.1"/>
</dbReference>
<dbReference type="Pfam" id="PF13692">
    <property type="entry name" value="Glyco_trans_1_4"/>
    <property type="match status" value="1"/>
</dbReference>
<dbReference type="AlphaFoldDB" id="A0A9E7CSC9"/>
<evidence type="ECO:0000313" key="2">
    <source>
        <dbReference type="Proteomes" id="UP000831290"/>
    </source>
</evidence>
<reference evidence="1" key="1">
    <citation type="submission" date="2022-03" db="EMBL/GenBank/DDBJ databases">
        <title>Description of Abyssus ytuae gen. nov., sp. nov., a novel member of the family Flavobacteriaceae isolated from the sediment of Mariana Trench.</title>
        <authorList>
            <person name="Zhang J."/>
            <person name="Xu X."/>
        </authorList>
    </citation>
    <scope>NUCLEOTIDE SEQUENCE</scope>
    <source>
        <strain evidence="1">MT3330</strain>
    </source>
</reference>
<keyword evidence="2" id="KW-1185">Reference proteome</keyword>
<name>A0A9E7CSC9_9FLAO</name>
<protein>
    <submittedName>
        <fullName evidence="1">Glycosyltransferase family 4 protein</fullName>
    </submittedName>
</protein>
<dbReference type="Proteomes" id="UP000831290">
    <property type="component" value="Chromosome"/>
</dbReference>
<dbReference type="Gene3D" id="3.40.50.2000">
    <property type="entry name" value="Glycogen Phosphorylase B"/>
    <property type="match status" value="1"/>
</dbReference>
<dbReference type="EMBL" id="CP094358">
    <property type="protein sequence ID" value="UOB16076.1"/>
    <property type="molecule type" value="Genomic_DNA"/>
</dbReference>
<proteinExistence type="predicted"/>
<accession>A0A9E7CSC9</accession>
<sequence>MLKVNTSKVLIVGAQWPEPNASAAGMRMLQIIKALSDFNYRIFFGCVADLPEENVLPDNVERIKIELNNSSFDRLLERICPQTVIFDRYFTEEQFGWRVAKVCPEALRVLDTEDLHFLRFAREEAVRLNIQPQLINQITVREMASMYRCDISLIISLAEIDILKETFNFPDHLILYLPFMADDIKEDYINSLPSFNNRVGFIFIGNYKHKPNVDAVNHLVKNLFPEIRSRLDKAGLNIYGAYAGQNIQKLHNPEKGIYVKGWVKDATKVMQTARLCLAPLRYGAGQKGKLLEAMQNGTPCITTPVGAEGMSFGNSRPGRIAKTDHEFIEDTVKLYLDEKEWKNIQKSGFDLINKQFSYKEFSKIFIETLINIRKKITQHRDKNFIGQMLQYHRVQSTRYLSKYIEEKNKKTGCSN</sequence>
<dbReference type="CDD" id="cd03801">
    <property type="entry name" value="GT4_PimA-like"/>
    <property type="match status" value="1"/>
</dbReference>